<keyword evidence="3" id="KW-1185">Reference proteome</keyword>
<dbReference type="EMBL" id="CAJJDN010000403">
    <property type="protein sequence ID" value="CAD8131195.1"/>
    <property type="molecule type" value="Genomic_DNA"/>
</dbReference>
<accession>A0A8S1RW96</accession>
<dbReference type="AlphaFoldDB" id="A0A8S1RW96"/>
<reference evidence="2" key="1">
    <citation type="submission" date="2021-01" db="EMBL/GenBank/DDBJ databases">
        <authorList>
            <consortium name="Genoscope - CEA"/>
            <person name="William W."/>
        </authorList>
    </citation>
    <scope>NUCLEOTIDE SEQUENCE</scope>
</reference>
<organism evidence="2 3">
    <name type="scientific">Paramecium sonneborni</name>
    <dbReference type="NCBI Taxonomy" id="65129"/>
    <lineage>
        <taxon>Eukaryota</taxon>
        <taxon>Sar</taxon>
        <taxon>Alveolata</taxon>
        <taxon>Ciliophora</taxon>
        <taxon>Intramacronucleata</taxon>
        <taxon>Oligohymenophorea</taxon>
        <taxon>Peniculida</taxon>
        <taxon>Parameciidae</taxon>
        <taxon>Paramecium</taxon>
    </lineage>
</organism>
<dbReference type="OrthoDB" id="10568014at2759"/>
<sequence length="137" mass="16235">MLLHKIYLIYHIILVIMKQLQFQSLDHSHRQHSYSVAIQTDSKKKFLSKLNINKKIPTQYSSSVNHGNNQFKYHSFSNSPNTRGTELSNKSHRHQNQKNLIDQFNVEVEKQINPNIWAIKMNKYKIKSLQIQQNMES</sequence>
<dbReference type="Proteomes" id="UP000692954">
    <property type="component" value="Unassembled WGS sequence"/>
</dbReference>
<evidence type="ECO:0000313" key="3">
    <source>
        <dbReference type="Proteomes" id="UP000692954"/>
    </source>
</evidence>
<feature type="region of interest" description="Disordered" evidence="1">
    <location>
        <begin position="71"/>
        <end position="95"/>
    </location>
</feature>
<comment type="caution">
    <text evidence="2">The sequence shown here is derived from an EMBL/GenBank/DDBJ whole genome shotgun (WGS) entry which is preliminary data.</text>
</comment>
<proteinExistence type="predicted"/>
<evidence type="ECO:0000256" key="1">
    <source>
        <dbReference type="SAM" id="MobiDB-lite"/>
    </source>
</evidence>
<protein>
    <submittedName>
        <fullName evidence="2">Uncharacterized protein</fullName>
    </submittedName>
</protein>
<gene>
    <name evidence="2" type="ORF">PSON_ATCC_30995.1.T4030005</name>
</gene>
<name>A0A8S1RW96_9CILI</name>
<feature type="compositionally biased region" description="Polar residues" evidence="1">
    <location>
        <begin position="71"/>
        <end position="88"/>
    </location>
</feature>
<evidence type="ECO:0000313" key="2">
    <source>
        <dbReference type="EMBL" id="CAD8131195.1"/>
    </source>
</evidence>